<accession>A0A0E9W3E0</accession>
<evidence type="ECO:0000313" key="1">
    <source>
        <dbReference type="EMBL" id="JAH84862.1"/>
    </source>
</evidence>
<proteinExistence type="predicted"/>
<protein>
    <submittedName>
        <fullName evidence="1">Uncharacterized protein</fullName>
    </submittedName>
</protein>
<sequence length="34" mass="4234">MWYQKWCRRFSAQNQRPLHVPNIIHHNNGSMLNR</sequence>
<dbReference type="EMBL" id="GBXM01023715">
    <property type="protein sequence ID" value="JAH84862.1"/>
    <property type="molecule type" value="Transcribed_RNA"/>
</dbReference>
<dbReference type="AlphaFoldDB" id="A0A0E9W3E0"/>
<reference evidence="1" key="1">
    <citation type="submission" date="2014-11" db="EMBL/GenBank/DDBJ databases">
        <authorList>
            <person name="Amaro Gonzalez C."/>
        </authorList>
    </citation>
    <scope>NUCLEOTIDE SEQUENCE</scope>
</reference>
<organism evidence="1">
    <name type="scientific">Anguilla anguilla</name>
    <name type="common">European freshwater eel</name>
    <name type="synonym">Muraena anguilla</name>
    <dbReference type="NCBI Taxonomy" id="7936"/>
    <lineage>
        <taxon>Eukaryota</taxon>
        <taxon>Metazoa</taxon>
        <taxon>Chordata</taxon>
        <taxon>Craniata</taxon>
        <taxon>Vertebrata</taxon>
        <taxon>Euteleostomi</taxon>
        <taxon>Actinopterygii</taxon>
        <taxon>Neopterygii</taxon>
        <taxon>Teleostei</taxon>
        <taxon>Anguilliformes</taxon>
        <taxon>Anguillidae</taxon>
        <taxon>Anguilla</taxon>
    </lineage>
</organism>
<name>A0A0E9W3E0_ANGAN</name>
<reference evidence="1" key="2">
    <citation type="journal article" date="2015" name="Fish Shellfish Immunol.">
        <title>Early steps in the European eel (Anguilla anguilla)-Vibrio vulnificus interaction in the gills: Role of the RtxA13 toxin.</title>
        <authorList>
            <person name="Callol A."/>
            <person name="Pajuelo D."/>
            <person name="Ebbesson L."/>
            <person name="Teles M."/>
            <person name="MacKenzie S."/>
            <person name="Amaro C."/>
        </authorList>
    </citation>
    <scope>NUCLEOTIDE SEQUENCE</scope>
</reference>